<keyword evidence="2" id="KW-1185">Reference proteome</keyword>
<evidence type="ECO:0000313" key="1">
    <source>
        <dbReference type="EMBL" id="MFM0107462.1"/>
    </source>
</evidence>
<sequence length="138" mass="15371">MASVLLVDANDGWLGSLGLFIAAEGHLVRTAHNGVDALRFIRESSPDVVVTDCKLPVMDGVDLIRALRADPSFASIPVILTAETRRRPRLPHVRFLKKPFPATVLLRELQRLSRRGRARESLRLMTARLAHIRRGAYG</sequence>
<dbReference type="EMBL" id="JAQQDW010000081">
    <property type="protein sequence ID" value="MFM0107462.1"/>
    <property type="molecule type" value="Genomic_DNA"/>
</dbReference>
<comment type="caution">
    <text evidence="1">The sequence shown here is derived from an EMBL/GenBank/DDBJ whole genome shotgun (WGS) entry which is preliminary data.</text>
</comment>
<reference evidence="1 2" key="1">
    <citation type="journal article" date="2024" name="Chem. Sci.">
        <title>Discovery of megapolipeptins by genome mining of a Burkholderiales bacteria collection.</title>
        <authorList>
            <person name="Paulo B.S."/>
            <person name="Recchia M.J.J."/>
            <person name="Lee S."/>
            <person name="Fergusson C.H."/>
            <person name="Romanowski S.B."/>
            <person name="Hernandez A."/>
            <person name="Krull N."/>
            <person name="Liu D.Y."/>
            <person name="Cavanagh H."/>
            <person name="Bos A."/>
            <person name="Gray C.A."/>
            <person name="Murphy B.T."/>
            <person name="Linington R.G."/>
            <person name="Eustaquio A.S."/>
        </authorList>
    </citation>
    <scope>NUCLEOTIDE SEQUENCE [LARGE SCALE GENOMIC DNA]</scope>
    <source>
        <strain evidence="1 2">RL18-126-BIB-B</strain>
    </source>
</reference>
<proteinExistence type="predicted"/>
<accession>A0ACC7NIZ9</accession>
<evidence type="ECO:0000313" key="2">
    <source>
        <dbReference type="Proteomes" id="UP001629235"/>
    </source>
</evidence>
<organism evidence="1 2">
    <name type="scientific">Paraburkholderia rhynchosiae</name>
    <dbReference type="NCBI Taxonomy" id="487049"/>
    <lineage>
        <taxon>Bacteria</taxon>
        <taxon>Pseudomonadati</taxon>
        <taxon>Pseudomonadota</taxon>
        <taxon>Betaproteobacteria</taxon>
        <taxon>Burkholderiales</taxon>
        <taxon>Burkholderiaceae</taxon>
        <taxon>Paraburkholderia</taxon>
    </lineage>
</organism>
<dbReference type="Proteomes" id="UP001629235">
    <property type="component" value="Unassembled WGS sequence"/>
</dbReference>
<gene>
    <name evidence="1" type="ORF">PQR01_29335</name>
</gene>
<protein>
    <submittedName>
        <fullName evidence="1">Response regulator</fullName>
    </submittedName>
</protein>
<name>A0ACC7NIZ9_9BURK</name>